<reference evidence="2 3" key="1">
    <citation type="submission" date="2023-01" db="EMBL/GenBank/DDBJ databases">
        <title>Draft genome sequence of Nocardiopsis sp. RSe5-2 isolated from halophytes.</title>
        <authorList>
            <person name="Duangmal K."/>
            <person name="Chantavorakit T."/>
        </authorList>
    </citation>
    <scope>NUCLEOTIDE SEQUENCE [LARGE SCALE GENOMIC DNA]</scope>
    <source>
        <strain evidence="2 3">RSe5-2</strain>
    </source>
</reference>
<sequence>MEHTTPPHETADHHGSGHRAGIGRHLLARWPSVVGLLALIADTSGGSDSHTTAMIIILAAMCYLAAGALGSRRSGWVMVAVGSAAVTLAAITGLDPTTTLLVMGAGFAVFGFLRGSGADRREVGVQALAFAVFSAIALTAMYSGPLAALYLAAFAALGHAAWDAAHFIRDKVVSRSLTEACFVLDLGLGAALLLTAWNVLPL</sequence>
<keyword evidence="1" id="KW-0472">Membrane</keyword>
<comment type="caution">
    <text evidence="2">The sequence shown here is derived from an EMBL/GenBank/DDBJ whole genome shotgun (WGS) entry which is preliminary data.</text>
</comment>
<feature type="transmembrane region" description="Helical" evidence="1">
    <location>
        <begin position="51"/>
        <end position="69"/>
    </location>
</feature>
<keyword evidence="1" id="KW-0812">Transmembrane</keyword>
<dbReference type="EMBL" id="JAQFWQ010000141">
    <property type="protein sequence ID" value="MDA2814751.1"/>
    <property type="molecule type" value="Genomic_DNA"/>
</dbReference>
<feature type="transmembrane region" description="Helical" evidence="1">
    <location>
        <begin position="100"/>
        <end position="116"/>
    </location>
</feature>
<feature type="transmembrane region" description="Helical" evidence="1">
    <location>
        <begin position="148"/>
        <end position="168"/>
    </location>
</feature>
<dbReference type="Proteomes" id="UP001527866">
    <property type="component" value="Unassembled WGS sequence"/>
</dbReference>
<keyword evidence="1" id="KW-1133">Transmembrane helix</keyword>
<organism evidence="2 3">
    <name type="scientific">Nocardiopsis endophytica</name>
    <dbReference type="NCBI Taxonomy" id="3018445"/>
    <lineage>
        <taxon>Bacteria</taxon>
        <taxon>Bacillati</taxon>
        <taxon>Actinomycetota</taxon>
        <taxon>Actinomycetes</taxon>
        <taxon>Streptosporangiales</taxon>
        <taxon>Nocardiopsidaceae</taxon>
        <taxon>Nocardiopsis</taxon>
    </lineage>
</organism>
<gene>
    <name evidence="2" type="ORF">O4J56_29170</name>
</gene>
<feature type="transmembrane region" description="Helical" evidence="1">
    <location>
        <begin position="123"/>
        <end position="142"/>
    </location>
</feature>
<name>A0ABT4UCR4_9ACTN</name>
<keyword evidence="3" id="KW-1185">Reference proteome</keyword>
<accession>A0ABT4UCR4</accession>
<feature type="transmembrane region" description="Helical" evidence="1">
    <location>
        <begin position="180"/>
        <end position="200"/>
    </location>
</feature>
<feature type="transmembrane region" description="Helical" evidence="1">
    <location>
        <begin position="76"/>
        <end position="94"/>
    </location>
</feature>
<proteinExistence type="predicted"/>
<evidence type="ECO:0000256" key="1">
    <source>
        <dbReference type="SAM" id="Phobius"/>
    </source>
</evidence>
<dbReference type="RefSeq" id="WP_270690257.1">
    <property type="nucleotide sequence ID" value="NZ_JAQFWQ010000141.1"/>
</dbReference>
<evidence type="ECO:0000313" key="3">
    <source>
        <dbReference type="Proteomes" id="UP001527866"/>
    </source>
</evidence>
<evidence type="ECO:0000313" key="2">
    <source>
        <dbReference type="EMBL" id="MDA2814751.1"/>
    </source>
</evidence>
<protein>
    <submittedName>
        <fullName evidence="2">Uncharacterized protein</fullName>
    </submittedName>
</protein>